<organism evidence="2">
    <name type="scientific">Dyadobacter sp. 676</name>
    <dbReference type="NCBI Taxonomy" id="3088362"/>
    <lineage>
        <taxon>Bacteria</taxon>
        <taxon>Pseudomonadati</taxon>
        <taxon>Bacteroidota</taxon>
        <taxon>Cytophagia</taxon>
        <taxon>Cytophagales</taxon>
        <taxon>Spirosomataceae</taxon>
        <taxon>Dyadobacter</taxon>
    </lineage>
</organism>
<dbReference type="Pfam" id="PF18498">
    <property type="entry name" value="DUF5618"/>
    <property type="match status" value="1"/>
</dbReference>
<protein>
    <submittedName>
        <fullName evidence="2">DUF5618 family protein</fullName>
    </submittedName>
</protein>
<dbReference type="RefSeq" id="WP_353720892.1">
    <property type="nucleotide sequence ID" value="NZ_CP159289.1"/>
</dbReference>
<feature type="domain" description="DUF5618" evidence="1">
    <location>
        <begin position="3"/>
        <end position="119"/>
    </location>
</feature>
<proteinExistence type="predicted"/>
<dbReference type="EMBL" id="CP159289">
    <property type="protein sequence ID" value="XCH25593.1"/>
    <property type="molecule type" value="Genomic_DNA"/>
</dbReference>
<gene>
    <name evidence="2" type="ORF">ABV298_03970</name>
</gene>
<accession>A0AAU8FN22</accession>
<dbReference type="AlphaFoldDB" id="A0AAU8FN22"/>
<dbReference type="Gene3D" id="1.20.120.330">
    <property type="entry name" value="Nucleotidyltransferases domain 2"/>
    <property type="match status" value="1"/>
</dbReference>
<name>A0AAU8FN22_9BACT</name>
<reference evidence="2" key="1">
    <citation type="submission" date="2024-06" db="EMBL/GenBank/DDBJ databases">
        <title>Sequencing and assembly of the genome of Dyadobacter sp. strain 676, a symbiont of Cyamopsis tetragonoloba.</title>
        <authorList>
            <person name="Guro P."/>
            <person name="Sazanova A."/>
            <person name="Kuznetsova I."/>
            <person name="Belimov A."/>
            <person name="Safronova V."/>
        </authorList>
    </citation>
    <scope>NUCLEOTIDE SEQUENCE</scope>
    <source>
        <strain evidence="2">676</strain>
    </source>
</reference>
<evidence type="ECO:0000313" key="2">
    <source>
        <dbReference type="EMBL" id="XCH25593.1"/>
    </source>
</evidence>
<evidence type="ECO:0000259" key="1">
    <source>
        <dbReference type="Pfam" id="PF18498"/>
    </source>
</evidence>
<sequence>MENSVQEARRYLDNAKELLRDKARKEGKYYQDKKYVKLAGHAAYSGVLIALDVLIGAKKGRKSAEWYQENLRKIDRKALDVFNSIYNILHLSMAYDGERNVIISKEGLEEAEELINWVESRTAVA</sequence>
<dbReference type="InterPro" id="IPR040988">
    <property type="entry name" value="DUF5618"/>
</dbReference>